<name>C2BDN7_9FIRM</name>
<dbReference type="InterPro" id="IPR055178">
    <property type="entry name" value="RsdA/BaiN/AoA(So)-like_dom"/>
</dbReference>
<dbReference type="Gene3D" id="1.10.8.260">
    <property type="entry name" value="HI0933 insert domain-like"/>
    <property type="match status" value="1"/>
</dbReference>
<dbReference type="InterPro" id="IPR057661">
    <property type="entry name" value="RsdA/BaiN/AoA(So)_Rossmann"/>
</dbReference>
<evidence type="ECO:0000313" key="6">
    <source>
        <dbReference type="EMBL" id="EEI86902.1"/>
    </source>
</evidence>
<dbReference type="HOGENOM" id="CLU_025174_3_1_9"/>
<evidence type="ECO:0000256" key="2">
    <source>
        <dbReference type="ARBA" id="ARBA00022630"/>
    </source>
</evidence>
<dbReference type="SUPFAM" id="SSF160996">
    <property type="entry name" value="HI0933 insert domain-like"/>
    <property type="match status" value="1"/>
</dbReference>
<gene>
    <name evidence="6" type="ORF">HMPREF0072_0457</name>
</gene>
<dbReference type="Pfam" id="PF22780">
    <property type="entry name" value="HI0933_like_1st"/>
    <property type="match status" value="1"/>
</dbReference>
<organism evidence="6 7">
    <name type="scientific">Anaerococcus lactolyticus ATCC 51172</name>
    <dbReference type="NCBI Taxonomy" id="525254"/>
    <lineage>
        <taxon>Bacteria</taxon>
        <taxon>Bacillati</taxon>
        <taxon>Bacillota</taxon>
        <taxon>Tissierellia</taxon>
        <taxon>Tissierellales</taxon>
        <taxon>Peptoniphilaceae</taxon>
        <taxon>Anaerococcus</taxon>
    </lineage>
</organism>
<dbReference type="Gene3D" id="2.40.30.10">
    <property type="entry name" value="Translation factors"/>
    <property type="match status" value="1"/>
</dbReference>
<dbReference type="AlphaFoldDB" id="C2BDN7"/>
<dbReference type="InterPro" id="IPR023166">
    <property type="entry name" value="BaiN-like_dom_sf"/>
</dbReference>
<reference evidence="6 7" key="1">
    <citation type="submission" date="2008-10" db="EMBL/GenBank/DDBJ databases">
        <authorList>
            <person name="Qin X."/>
            <person name="Bachman B."/>
            <person name="Battles P."/>
            <person name="Bell A."/>
            <person name="Bess C."/>
            <person name="Bickham C."/>
            <person name="Chaboub L."/>
            <person name="Chen D."/>
            <person name="Coyle M."/>
            <person name="Deiros D.R."/>
            <person name="Dinh H."/>
            <person name="Forbes L."/>
            <person name="Fowler G."/>
            <person name="Francisco L."/>
            <person name="Fu Q."/>
            <person name="Gubbala S."/>
            <person name="Hale W."/>
            <person name="Han Y."/>
            <person name="Hemphill L."/>
            <person name="Highlander S.K."/>
            <person name="Hirani K."/>
            <person name="Hogues M."/>
            <person name="Jackson L."/>
            <person name="Jakkamsetti A."/>
            <person name="Javaid M."/>
            <person name="Jiang H."/>
            <person name="Korchina V."/>
            <person name="Kovar C."/>
            <person name="Lara F."/>
            <person name="Lee S."/>
            <person name="Mata R."/>
            <person name="Mathew T."/>
            <person name="Moen C."/>
            <person name="Morales K."/>
            <person name="Munidasa M."/>
            <person name="Nazareth L."/>
            <person name="Ngo R."/>
            <person name="Nguyen L."/>
            <person name="Okwuonu G."/>
            <person name="Ongeri F."/>
            <person name="Patil S."/>
            <person name="Petrosino J."/>
            <person name="Pham C."/>
            <person name="Pham P."/>
            <person name="Pu L.-L."/>
            <person name="Puazo M."/>
            <person name="Raj R."/>
            <person name="Reid J."/>
            <person name="Rouhana J."/>
            <person name="Saada N."/>
            <person name="Shang Y."/>
            <person name="Simmons D."/>
            <person name="Thornton R."/>
            <person name="Warren J."/>
            <person name="Weissenberger G."/>
            <person name="Zhang J."/>
            <person name="Zhang L."/>
            <person name="Zhou C."/>
            <person name="Zhu D."/>
            <person name="Muzny D."/>
            <person name="Worley K."/>
            <person name="Gibbs R."/>
        </authorList>
    </citation>
    <scope>NUCLEOTIDE SEQUENCE [LARGE SCALE GENOMIC DNA]</scope>
    <source>
        <strain evidence="6 7">ATCC 51172</strain>
    </source>
</reference>
<keyword evidence="3" id="KW-0274">FAD</keyword>
<protein>
    <submittedName>
        <fullName evidence="6">Flavoprotein family protein</fullName>
    </submittedName>
</protein>
<dbReference type="SUPFAM" id="SSF51905">
    <property type="entry name" value="FAD/NAD(P)-binding domain"/>
    <property type="match status" value="1"/>
</dbReference>
<evidence type="ECO:0000259" key="4">
    <source>
        <dbReference type="Pfam" id="PF03486"/>
    </source>
</evidence>
<evidence type="ECO:0000259" key="5">
    <source>
        <dbReference type="Pfam" id="PF22780"/>
    </source>
</evidence>
<feature type="domain" description="RsdA/BaiN/AoA(So)-like Rossmann fold-like" evidence="4">
    <location>
        <begin position="12"/>
        <end position="407"/>
    </location>
</feature>
<evidence type="ECO:0000313" key="7">
    <source>
        <dbReference type="Proteomes" id="UP000005984"/>
    </source>
</evidence>
<dbReference type="EMBL" id="ABYO01000018">
    <property type="protein sequence ID" value="EEI86902.1"/>
    <property type="molecule type" value="Genomic_DNA"/>
</dbReference>
<feature type="domain" description="RsdA/BaiN/AoA(So)-like insert" evidence="5">
    <location>
        <begin position="199"/>
        <end position="354"/>
    </location>
</feature>
<dbReference type="Pfam" id="PF03486">
    <property type="entry name" value="HI0933_like"/>
    <property type="match status" value="1"/>
</dbReference>
<evidence type="ECO:0000256" key="1">
    <source>
        <dbReference type="ARBA" id="ARBA00001974"/>
    </source>
</evidence>
<dbReference type="PRINTS" id="PR00411">
    <property type="entry name" value="PNDRDTASEI"/>
</dbReference>
<proteinExistence type="predicted"/>
<keyword evidence="7" id="KW-1185">Reference proteome</keyword>
<comment type="caution">
    <text evidence="6">The sequence shown here is derived from an EMBL/GenBank/DDBJ whole genome shotgun (WGS) entry which is preliminary data.</text>
</comment>
<evidence type="ECO:0000256" key="3">
    <source>
        <dbReference type="ARBA" id="ARBA00022827"/>
    </source>
</evidence>
<dbReference type="PRINTS" id="PR00368">
    <property type="entry name" value="FADPNR"/>
</dbReference>
<dbReference type="PANTHER" id="PTHR42887:SF2">
    <property type="entry name" value="OS12G0638800 PROTEIN"/>
    <property type="match status" value="1"/>
</dbReference>
<dbReference type="PANTHER" id="PTHR42887">
    <property type="entry name" value="OS12G0638800 PROTEIN"/>
    <property type="match status" value="1"/>
</dbReference>
<dbReference type="eggNOG" id="COG2081">
    <property type="taxonomic scope" value="Bacteria"/>
</dbReference>
<keyword evidence="2" id="KW-0285">Flavoprotein</keyword>
<dbReference type="STRING" id="525254.HMPREF0072_0457"/>
<dbReference type="Gene3D" id="3.50.50.60">
    <property type="entry name" value="FAD/NAD(P)-binding domain"/>
    <property type="match status" value="1"/>
</dbReference>
<comment type="cofactor">
    <cofactor evidence="1">
        <name>FAD</name>
        <dbReference type="ChEBI" id="CHEBI:57692"/>
    </cofactor>
</comment>
<dbReference type="Proteomes" id="UP000005984">
    <property type="component" value="Unassembled WGS sequence"/>
</dbReference>
<dbReference type="NCBIfam" id="TIGR00275">
    <property type="entry name" value="aminoacetone oxidase family FAD-binding enzyme"/>
    <property type="match status" value="1"/>
</dbReference>
<dbReference type="InterPro" id="IPR004792">
    <property type="entry name" value="BaiN-like"/>
</dbReference>
<dbReference type="InterPro" id="IPR036188">
    <property type="entry name" value="FAD/NAD-bd_sf"/>
</dbReference>
<sequence length="413" mass="46260">MTIFFCGINMKKIGIIGAGPAGLMAAIRAKNENNIVTVFETNEKIGKKLLMTGGGRCNITNAAYYQDFLDNVVTNKKFIYSAFTNFDNFSMIDFLNKNGIETIIEEDGRVFPKSEKAIDIVKFFEAKLKEKSINLITNTKINKVYKDKNFYLTDQNGKTYEFDYLIIATGGKSYPKTGSDGIGYKLARKLGHEIIEPKAVLVPIFIKDKINFKAQSFRNIKINILTDKDNVSVEGDLLINANFLTGPAALKASSYMRDKKISKVSIDFYPNLTYNDLDKQILNLLGENSKKSVGNALKTLLNPSLLDEIFRRNNLNLGKKSSEFTKEDRKSLIEKIKDFDLEFDRLGSFESAVVTRGGIDVTKLNPKNMQSKLVEGLFFAGEILDIDCLTGGFNLQICFSTAYSAGTYIKENT</sequence>
<accession>C2BDN7</accession>